<keyword evidence="8 9" id="KW-0472">Membrane</keyword>
<evidence type="ECO:0000256" key="5">
    <source>
        <dbReference type="ARBA" id="ARBA00022573"/>
    </source>
</evidence>
<accession>A0ABD5IXG3</accession>
<dbReference type="RefSeq" id="WP_159720871.1">
    <property type="nucleotide sequence ID" value="NZ_JACIDF010000002.1"/>
</dbReference>
<evidence type="ECO:0000256" key="7">
    <source>
        <dbReference type="ARBA" id="ARBA00022989"/>
    </source>
</evidence>
<dbReference type="Proteomes" id="UP001339962">
    <property type="component" value="Unassembled WGS sequence"/>
</dbReference>
<dbReference type="NCBIfam" id="TIGR00380">
    <property type="entry name" value="cobal_cbiB"/>
    <property type="match status" value="1"/>
</dbReference>
<proteinExistence type="inferred from homology"/>
<evidence type="ECO:0000256" key="1">
    <source>
        <dbReference type="ARBA" id="ARBA00004651"/>
    </source>
</evidence>
<keyword evidence="7 9" id="KW-1133">Transmembrane helix</keyword>
<dbReference type="InterPro" id="IPR004485">
    <property type="entry name" value="Cobalamin_biosynth_CobD/CbiB"/>
</dbReference>
<dbReference type="Proteomes" id="UP001213979">
    <property type="component" value="Unassembled WGS sequence"/>
</dbReference>
<comment type="function">
    <text evidence="9">Converts cobyric acid to cobinamide by the addition of aminopropanol on the F carboxylic group.</text>
</comment>
<feature type="transmembrane region" description="Helical" evidence="9">
    <location>
        <begin position="43"/>
        <end position="64"/>
    </location>
</feature>
<protein>
    <recommendedName>
        <fullName evidence="9">Cobalamin biosynthesis protein CobD</fullName>
    </recommendedName>
</protein>
<dbReference type="GO" id="GO:0009236">
    <property type="term" value="P:cobalamin biosynthetic process"/>
    <property type="evidence" value="ECO:0007669"/>
    <property type="project" value="UniProtKB-UniRule"/>
</dbReference>
<dbReference type="AlphaFoldDB" id="A0ABD5IXG3"/>
<evidence type="ECO:0000256" key="9">
    <source>
        <dbReference type="HAMAP-Rule" id="MF_00024"/>
    </source>
</evidence>
<dbReference type="PANTHER" id="PTHR34308">
    <property type="entry name" value="COBALAMIN BIOSYNTHESIS PROTEIN CBIB"/>
    <property type="match status" value="1"/>
</dbReference>
<feature type="transmembrane region" description="Helical" evidence="9">
    <location>
        <begin position="70"/>
        <end position="89"/>
    </location>
</feature>
<evidence type="ECO:0000256" key="8">
    <source>
        <dbReference type="ARBA" id="ARBA00023136"/>
    </source>
</evidence>
<evidence type="ECO:0000256" key="2">
    <source>
        <dbReference type="ARBA" id="ARBA00004953"/>
    </source>
</evidence>
<reference evidence="10 12" key="1">
    <citation type="submission" date="2023-01" db="EMBL/GenBank/DDBJ databases">
        <title>Genome-based reclassification of Anoxybacillus geothermalis as a later heterotypic synonym of Anoxybacillus rupiensis.</title>
        <authorList>
            <person name="Inan Bektas K."/>
            <person name="Canakci S."/>
            <person name="Belduz A.A."/>
            <person name="Guler H.H."/>
        </authorList>
    </citation>
    <scope>NUCLEOTIDE SEQUENCE [LARGE SCALE GENOMIC DNA]</scope>
    <source>
        <strain evidence="10 12">DSM 17127</strain>
    </source>
</reference>
<gene>
    <name evidence="11" type="primary">cbiB</name>
    <name evidence="9" type="synonym">cobD</name>
    <name evidence="11" type="ORF">P9850_09325</name>
    <name evidence="10" type="ORF">PNH38_00845</name>
</gene>
<keyword evidence="4 9" id="KW-1003">Cell membrane</keyword>
<comment type="caution">
    <text evidence="11">The sequence shown here is derived from an EMBL/GenBank/DDBJ whole genome shotgun (WGS) entry which is preliminary data.</text>
</comment>
<comment type="subcellular location">
    <subcellularLocation>
        <location evidence="1 9">Cell membrane</location>
        <topology evidence="1 9">Multi-pass membrane protein</topology>
    </subcellularLocation>
</comment>
<dbReference type="GO" id="GO:0015420">
    <property type="term" value="F:ABC-type vitamin B12 transporter activity"/>
    <property type="evidence" value="ECO:0007669"/>
    <property type="project" value="UniProtKB-UniRule"/>
</dbReference>
<feature type="transmembrane region" description="Helical" evidence="9">
    <location>
        <begin position="284"/>
        <end position="303"/>
    </location>
</feature>
<comment type="similarity">
    <text evidence="3 9">Belongs to the CobD/CbiB family.</text>
</comment>
<dbReference type="EMBL" id="JARTLI010000013">
    <property type="protein sequence ID" value="MED5052051.1"/>
    <property type="molecule type" value="Genomic_DNA"/>
</dbReference>
<evidence type="ECO:0000313" key="10">
    <source>
        <dbReference type="EMBL" id="MDE8562424.1"/>
    </source>
</evidence>
<evidence type="ECO:0000256" key="4">
    <source>
        <dbReference type="ARBA" id="ARBA00022475"/>
    </source>
</evidence>
<dbReference type="GO" id="GO:0005886">
    <property type="term" value="C:plasma membrane"/>
    <property type="evidence" value="ECO:0007669"/>
    <property type="project" value="UniProtKB-SubCell"/>
</dbReference>
<comment type="pathway">
    <text evidence="2 9">Cofactor biosynthesis; adenosylcobalamin biosynthesis.</text>
</comment>
<keyword evidence="6 9" id="KW-0812">Transmembrane</keyword>
<evidence type="ECO:0000313" key="12">
    <source>
        <dbReference type="Proteomes" id="UP001213979"/>
    </source>
</evidence>
<evidence type="ECO:0000313" key="13">
    <source>
        <dbReference type="Proteomes" id="UP001339962"/>
    </source>
</evidence>
<keyword evidence="5 9" id="KW-0169">Cobalamin biosynthesis</keyword>
<dbReference type="EMBL" id="JAQOTG010000001">
    <property type="protein sequence ID" value="MDE8562424.1"/>
    <property type="molecule type" value="Genomic_DNA"/>
</dbReference>
<organism evidence="11 13">
    <name type="scientific">Anoxybacteroides rupiense</name>
    <dbReference type="NCBI Taxonomy" id="311460"/>
    <lineage>
        <taxon>Bacteria</taxon>
        <taxon>Bacillati</taxon>
        <taxon>Bacillota</taxon>
        <taxon>Bacilli</taxon>
        <taxon>Bacillales</taxon>
        <taxon>Anoxybacillaceae</taxon>
        <taxon>Anoxybacteroides</taxon>
    </lineage>
</organism>
<dbReference type="HAMAP" id="MF_00024">
    <property type="entry name" value="CobD_CbiB"/>
    <property type="match status" value="1"/>
</dbReference>
<evidence type="ECO:0000313" key="11">
    <source>
        <dbReference type="EMBL" id="MED5052051.1"/>
    </source>
</evidence>
<name>A0ABD5IXG3_9BACL</name>
<dbReference type="PANTHER" id="PTHR34308:SF1">
    <property type="entry name" value="COBALAMIN BIOSYNTHESIS PROTEIN CBIB"/>
    <property type="match status" value="1"/>
</dbReference>
<evidence type="ECO:0000256" key="3">
    <source>
        <dbReference type="ARBA" id="ARBA00006263"/>
    </source>
</evidence>
<dbReference type="Pfam" id="PF03186">
    <property type="entry name" value="CobD_Cbib"/>
    <property type="match status" value="1"/>
</dbReference>
<sequence>MALAVVIDFFIGDPRWLPHPVRGMGRLIAWLDHRLNRGRMRRVKGIVTIGIVVAVVYGISSIIIYESYRVSVVFGVVIEALLIFTTIAAKSLKEAAWNVMIPLEQGDIEKARNELSMIVGRDTETLNEPEIVRACVETVAENTSDGITAPLFYALVGGGALALVYRAVNTCDSMLGYKNEKYGDFGWASARLDDVLNYIPARLTGIVMVLGNSRHIRGCLRLVLRDARKHPSPNSGWGEAAMAALLGVQLGGTNTYQGVISQRPKIGEALVELKKEHIRQAVHVMFRTVVVFLALLSLGGMIVEAAGTWG</sequence>
<reference evidence="11 13" key="2">
    <citation type="submission" date="2023-03" db="EMBL/GenBank/DDBJ databases">
        <title>Bacillus Genome Sequencing.</title>
        <authorList>
            <person name="Dunlap C."/>
        </authorList>
    </citation>
    <scope>NUCLEOTIDE SEQUENCE [LARGE SCALE GENOMIC DNA]</scope>
    <source>
        <strain evidence="11 13">NRS-38</strain>
    </source>
</reference>
<keyword evidence="12" id="KW-1185">Reference proteome</keyword>
<comment type="caution">
    <text evidence="9">Lacks conserved residue(s) required for the propagation of feature annotation.</text>
</comment>
<evidence type="ECO:0000256" key="6">
    <source>
        <dbReference type="ARBA" id="ARBA00022692"/>
    </source>
</evidence>